<dbReference type="AlphaFoldDB" id="A0A4P9WPU1"/>
<evidence type="ECO:0000313" key="2">
    <source>
        <dbReference type="Proteomes" id="UP000269721"/>
    </source>
</evidence>
<name>A0A4P9WPU1_9FUNG</name>
<accession>A0A4P9WPU1</accession>
<sequence length="218" mass="24606">METAIMSSAAVSQFTDKLANVSQKWFSLFDAEHQIEIVEDVAIEIPEVSEDLALYIARGPRNMRAASRLHRHAQAKLLGEIDTAVQESEGAEVLRKLHTKQGDAIWKTFWPVGRAFDDTYTCAKWTEQYKIAGICPQLVFIKELRHKLENESIEAVETWVEVGVEVDIILNDLLTNLKYPLPPRARSDSAFPRMIATSVFRTVTMKTVSANGLNYPVE</sequence>
<proteinExistence type="predicted"/>
<reference evidence="2" key="1">
    <citation type="journal article" date="2018" name="Nat. Microbiol.">
        <title>Leveraging single-cell genomics to expand the fungal tree of life.</title>
        <authorList>
            <person name="Ahrendt S.R."/>
            <person name="Quandt C.A."/>
            <person name="Ciobanu D."/>
            <person name="Clum A."/>
            <person name="Salamov A."/>
            <person name="Andreopoulos B."/>
            <person name="Cheng J.F."/>
            <person name="Woyke T."/>
            <person name="Pelin A."/>
            <person name="Henrissat B."/>
            <person name="Reynolds N.K."/>
            <person name="Benny G.L."/>
            <person name="Smith M.E."/>
            <person name="James T.Y."/>
            <person name="Grigoriev I.V."/>
        </authorList>
    </citation>
    <scope>NUCLEOTIDE SEQUENCE [LARGE SCALE GENOMIC DNA]</scope>
</reference>
<gene>
    <name evidence="1" type="ORF">BDK51DRAFT_31199</name>
</gene>
<dbReference type="EMBL" id="KZ994303">
    <property type="protein sequence ID" value="RKO93280.1"/>
    <property type="molecule type" value="Genomic_DNA"/>
</dbReference>
<keyword evidence="2" id="KW-1185">Reference proteome</keyword>
<organism evidence="1 2">
    <name type="scientific">Blyttiomyces helicus</name>
    <dbReference type="NCBI Taxonomy" id="388810"/>
    <lineage>
        <taxon>Eukaryota</taxon>
        <taxon>Fungi</taxon>
        <taxon>Fungi incertae sedis</taxon>
        <taxon>Chytridiomycota</taxon>
        <taxon>Chytridiomycota incertae sedis</taxon>
        <taxon>Chytridiomycetes</taxon>
        <taxon>Chytridiomycetes incertae sedis</taxon>
        <taxon>Blyttiomyces</taxon>
    </lineage>
</organism>
<dbReference type="Proteomes" id="UP000269721">
    <property type="component" value="Unassembled WGS sequence"/>
</dbReference>
<evidence type="ECO:0000313" key="1">
    <source>
        <dbReference type="EMBL" id="RKO93280.1"/>
    </source>
</evidence>
<protein>
    <submittedName>
        <fullName evidence="1">Uncharacterized protein</fullName>
    </submittedName>
</protein>